<dbReference type="Proteomes" id="UP000024842">
    <property type="component" value="Unassembled WGS sequence"/>
</dbReference>
<dbReference type="AlphaFoldDB" id="A0A023DX21"/>
<sequence>MIPNQHGCAKKRELDRWSTKIHAIFDIQDHLIDFYLTKGKDHDLERDHLVKADGGKMRNLLTKDIFR</sequence>
<keyword evidence="2" id="KW-1185">Reference proteome</keyword>
<evidence type="ECO:0000313" key="1">
    <source>
        <dbReference type="EMBL" id="GAJ45742.1"/>
    </source>
</evidence>
<organism evidence="1 2">
    <name type="scientific">Holospora elegans E1</name>
    <dbReference type="NCBI Taxonomy" id="1427503"/>
    <lineage>
        <taxon>Bacteria</taxon>
        <taxon>Pseudomonadati</taxon>
        <taxon>Pseudomonadota</taxon>
        <taxon>Alphaproteobacteria</taxon>
        <taxon>Holosporales</taxon>
        <taxon>Holosporaceae</taxon>
        <taxon>Holospora</taxon>
    </lineage>
</organism>
<comment type="caution">
    <text evidence="1">The sequence shown here is derived from an EMBL/GenBank/DDBJ whole genome shotgun (WGS) entry which is preliminary data.</text>
</comment>
<dbReference type="STRING" id="1427503.HE1_00051"/>
<dbReference type="EMBL" id="BAUP01000020">
    <property type="protein sequence ID" value="GAJ45742.1"/>
    <property type="molecule type" value="Genomic_DNA"/>
</dbReference>
<name>A0A023DX21_9PROT</name>
<accession>A0A023DX21</accession>
<evidence type="ECO:0000313" key="2">
    <source>
        <dbReference type="Proteomes" id="UP000024842"/>
    </source>
</evidence>
<reference evidence="1 2" key="1">
    <citation type="journal article" date="2014" name="FEMS Microbiol. Lett.">
        <title>Draft genome sequences of three Holospora species (Holospora obtusa, Holospora undulata, and Holospora elegans), endonuclear symbiotic bacteria of the ciliate Paramecium caudatum.</title>
        <authorList>
            <person name="Dohra H."/>
            <person name="Tanaka K."/>
            <person name="Suzuki T."/>
            <person name="Fujishima M."/>
            <person name="Suzuki H."/>
        </authorList>
    </citation>
    <scope>NUCLEOTIDE SEQUENCE [LARGE SCALE GENOMIC DNA]</scope>
    <source>
        <strain evidence="1 2">E1</strain>
    </source>
</reference>
<gene>
    <name evidence="1" type="ORF">HE1_00051</name>
</gene>
<protein>
    <submittedName>
        <fullName evidence="1">Uncharacterized protein</fullName>
    </submittedName>
</protein>
<proteinExistence type="predicted"/>